<protein>
    <recommendedName>
        <fullName evidence="7">Cation-transporting P-type ATPase N-terminal domain-containing protein</fullName>
    </recommendedName>
</protein>
<sequence length="213" mass="22932">MTEGLSDEEGSRRLISFGANQPVARVRGCLLTDMLRQFGKPLVVILLLASLASAALGEFVNASIVFVIVIVSAVLEFVQTYQSHRVTQALESRVAHTAEVHRDGAWRAIPRREVVPGDLLRLDAGDMVAADAQLLETKDLHLNEAALTGESLPVEKGEGAEVFMGSSVVSGRAVATVTRTGPERRSGSPRRLWSRSRLRPSSNEVSRASACSS</sequence>
<dbReference type="InterPro" id="IPR023298">
    <property type="entry name" value="ATPase_P-typ_TM_dom_sf"/>
</dbReference>
<dbReference type="SUPFAM" id="SSF81665">
    <property type="entry name" value="Calcium ATPase, transmembrane domain M"/>
    <property type="match status" value="1"/>
</dbReference>
<dbReference type="SUPFAM" id="SSF81653">
    <property type="entry name" value="Calcium ATPase, transduction domain A"/>
    <property type="match status" value="1"/>
</dbReference>
<evidence type="ECO:0000259" key="3">
    <source>
        <dbReference type="Pfam" id="PF00122"/>
    </source>
</evidence>
<dbReference type="InterPro" id="IPR008250">
    <property type="entry name" value="ATPase_P-typ_transduc_dom_A_sf"/>
</dbReference>
<evidence type="ECO:0000259" key="4">
    <source>
        <dbReference type="Pfam" id="PF00690"/>
    </source>
</evidence>
<dbReference type="Proteomes" id="UP001379533">
    <property type="component" value="Chromosome"/>
</dbReference>
<dbReference type="EMBL" id="CP089982">
    <property type="protein sequence ID" value="WXA91751.1"/>
    <property type="molecule type" value="Genomic_DNA"/>
</dbReference>
<evidence type="ECO:0000313" key="6">
    <source>
        <dbReference type="Proteomes" id="UP001379533"/>
    </source>
</evidence>
<feature type="region of interest" description="Disordered" evidence="1">
    <location>
        <begin position="174"/>
        <end position="213"/>
    </location>
</feature>
<evidence type="ECO:0000313" key="5">
    <source>
        <dbReference type="EMBL" id="WXA91751.1"/>
    </source>
</evidence>
<keyword evidence="2" id="KW-0472">Membrane</keyword>
<dbReference type="InterPro" id="IPR004014">
    <property type="entry name" value="ATPase_P-typ_cation-transptr_N"/>
</dbReference>
<name>A0ABZ2JZ48_9BACT</name>
<accession>A0ABZ2JZ48</accession>
<dbReference type="Pfam" id="PF00122">
    <property type="entry name" value="E1-E2_ATPase"/>
    <property type="match status" value="1"/>
</dbReference>
<evidence type="ECO:0008006" key="7">
    <source>
        <dbReference type="Google" id="ProtNLM"/>
    </source>
</evidence>
<feature type="compositionally biased region" description="Polar residues" evidence="1">
    <location>
        <begin position="203"/>
        <end position="213"/>
    </location>
</feature>
<gene>
    <name evidence="5" type="ORF">LZC95_35535</name>
</gene>
<feature type="domain" description="Cation-transporting P-type ATPase N-terminal" evidence="4">
    <location>
        <begin position="2"/>
        <end position="53"/>
    </location>
</feature>
<feature type="domain" description="P-type ATPase A" evidence="3">
    <location>
        <begin position="95"/>
        <end position="186"/>
    </location>
</feature>
<reference evidence="5 6" key="1">
    <citation type="submission" date="2021-12" db="EMBL/GenBank/DDBJ databases">
        <title>Discovery of the Pendulisporaceae a myxobacterial family with distinct sporulation behavior and unique specialized metabolism.</title>
        <authorList>
            <person name="Garcia R."/>
            <person name="Popoff A."/>
            <person name="Bader C.D."/>
            <person name="Loehr J."/>
            <person name="Walesch S."/>
            <person name="Walt C."/>
            <person name="Boldt J."/>
            <person name="Bunk B."/>
            <person name="Haeckl F.J.F.P.J."/>
            <person name="Gunesch A.P."/>
            <person name="Birkelbach J."/>
            <person name="Nuebel U."/>
            <person name="Pietschmann T."/>
            <person name="Bach T."/>
            <person name="Mueller R."/>
        </authorList>
    </citation>
    <scope>NUCLEOTIDE SEQUENCE [LARGE SCALE GENOMIC DNA]</scope>
    <source>
        <strain evidence="5 6">MSr12523</strain>
    </source>
</reference>
<proteinExistence type="predicted"/>
<evidence type="ECO:0000256" key="2">
    <source>
        <dbReference type="SAM" id="Phobius"/>
    </source>
</evidence>
<keyword evidence="6" id="KW-1185">Reference proteome</keyword>
<organism evidence="5 6">
    <name type="scientific">Pendulispora brunnea</name>
    <dbReference type="NCBI Taxonomy" id="2905690"/>
    <lineage>
        <taxon>Bacteria</taxon>
        <taxon>Pseudomonadati</taxon>
        <taxon>Myxococcota</taxon>
        <taxon>Myxococcia</taxon>
        <taxon>Myxococcales</taxon>
        <taxon>Sorangiineae</taxon>
        <taxon>Pendulisporaceae</taxon>
        <taxon>Pendulispora</taxon>
    </lineage>
</organism>
<keyword evidence="2" id="KW-1133">Transmembrane helix</keyword>
<dbReference type="InterPro" id="IPR059000">
    <property type="entry name" value="ATPase_P-type_domA"/>
</dbReference>
<evidence type="ECO:0000256" key="1">
    <source>
        <dbReference type="SAM" id="MobiDB-lite"/>
    </source>
</evidence>
<dbReference type="Gene3D" id="2.70.150.10">
    <property type="entry name" value="Calcium-transporting ATPase, cytoplasmic transduction domain A"/>
    <property type="match status" value="1"/>
</dbReference>
<dbReference type="Gene3D" id="1.20.1110.10">
    <property type="entry name" value="Calcium-transporting ATPase, transmembrane domain"/>
    <property type="match status" value="1"/>
</dbReference>
<feature type="transmembrane region" description="Helical" evidence="2">
    <location>
        <begin position="42"/>
        <end position="75"/>
    </location>
</feature>
<dbReference type="Pfam" id="PF00690">
    <property type="entry name" value="Cation_ATPase_N"/>
    <property type="match status" value="1"/>
</dbReference>
<dbReference type="PANTHER" id="PTHR42861">
    <property type="entry name" value="CALCIUM-TRANSPORTING ATPASE"/>
    <property type="match status" value="1"/>
</dbReference>
<keyword evidence="2" id="KW-0812">Transmembrane</keyword>